<evidence type="ECO:0000256" key="1">
    <source>
        <dbReference type="ARBA" id="ARBA00012493"/>
    </source>
</evidence>
<keyword evidence="3" id="KW-0548">Nucleotidyltransferase</keyword>
<gene>
    <name evidence="11" type="ordered locus">Veis_1181</name>
</gene>
<dbReference type="GeneID" id="76463389"/>
<dbReference type="EMBL" id="CP000542">
    <property type="protein sequence ID" value="ABM56953.1"/>
    <property type="molecule type" value="Genomic_DNA"/>
</dbReference>
<dbReference type="InterPro" id="IPR000477">
    <property type="entry name" value="RT_dom"/>
</dbReference>
<evidence type="ECO:0000313" key="11">
    <source>
        <dbReference type="EMBL" id="ABM56953.1"/>
    </source>
</evidence>
<dbReference type="PANTHER" id="PTHR34047:SF7">
    <property type="entry name" value="RNA-DIRECTED DNA POLYMERASE"/>
    <property type="match status" value="1"/>
</dbReference>
<evidence type="ECO:0000256" key="7">
    <source>
        <dbReference type="ARBA" id="ARBA00023118"/>
    </source>
</evidence>
<evidence type="ECO:0000256" key="3">
    <source>
        <dbReference type="ARBA" id="ARBA00022695"/>
    </source>
</evidence>
<dbReference type="PANTHER" id="PTHR34047">
    <property type="entry name" value="NUCLEAR INTRON MATURASE 1, MITOCHONDRIAL-RELATED"/>
    <property type="match status" value="1"/>
</dbReference>
<evidence type="ECO:0000256" key="4">
    <source>
        <dbReference type="ARBA" id="ARBA00022723"/>
    </source>
</evidence>
<evidence type="ECO:0000256" key="8">
    <source>
        <dbReference type="ARBA" id="ARBA00034120"/>
    </source>
</evidence>
<evidence type="ECO:0000256" key="9">
    <source>
        <dbReference type="ARBA" id="ARBA00048173"/>
    </source>
</evidence>
<dbReference type="STRING" id="391735.Veis_1181"/>
<dbReference type="CDD" id="cd03487">
    <property type="entry name" value="RT_Bac_retron_II"/>
    <property type="match status" value="1"/>
</dbReference>
<dbReference type="InterPro" id="IPR000123">
    <property type="entry name" value="Reverse_transcriptase_msDNA"/>
</dbReference>
<dbReference type="EC" id="2.7.7.49" evidence="1"/>
<evidence type="ECO:0000313" key="12">
    <source>
        <dbReference type="Proteomes" id="UP000000374"/>
    </source>
</evidence>
<organism evidence="11 12">
    <name type="scientific">Verminephrobacter eiseniae (strain EF01-2)</name>
    <dbReference type="NCBI Taxonomy" id="391735"/>
    <lineage>
        <taxon>Bacteria</taxon>
        <taxon>Pseudomonadati</taxon>
        <taxon>Pseudomonadota</taxon>
        <taxon>Betaproteobacteria</taxon>
        <taxon>Burkholderiales</taxon>
        <taxon>Comamonadaceae</taxon>
        <taxon>Verminephrobacter</taxon>
    </lineage>
</organism>
<evidence type="ECO:0000256" key="2">
    <source>
        <dbReference type="ARBA" id="ARBA00022679"/>
    </source>
</evidence>
<dbReference type="HOGENOM" id="CLU_028398_2_0_4"/>
<dbReference type="GO" id="GO:0051607">
    <property type="term" value="P:defense response to virus"/>
    <property type="evidence" value="ECO:0007669"/>
    <property type="project" value="UniProtKB-KW"/>
</dbReference>
<comment type="similarity">
    <text evidence="8">Belongs to the bacterial reverse transcriptase family.</text>
</comment>
<proteinExistence type="inferred from homology"/>
<reference evidence="12" key="1">
    <citation type="submission" date="2006-12" db="EMBL/GenBank/DDBJ databases">
        <title>Complete sequence of chromosome 1 of Verminephrobacter eiseniae EF01-2.</title>
        <authorList>
            <person name="Copeland A."/>
            <person name="Lucas S."/>
            <person name="Lapidus A."/>
            <person name="Barry K."/>
            <person name="Detter J.C."/>
            <person name="Glavina del Rio T."/>
            <person name="Dalin E."/>
            <person name="Tice H."/>
            <person name="Pitluck S."/>
            <person name="Chertkov O."/>
            <person name="Brettin T."/>
            <person name="Bruce D."/>
            <person name="Han C."/>
            <person name="Tapia R."/>
            <person name="Gilna P."/>
            <person name="Schmutz J."/>
            <person name="Larimer F."/>
            <person name="Land M."/>
            <person name="Hauser L."/>
            <person name="Kyrpides N."/>
            <person name="Kim E."/>
            <person name="Stahl D."/>
            <person name="Richardson P."/>
        </authorList>
    </citation>
    <scope>NUCLEOTIDE SEQUENCE [LARGE SCALE GENOMIC DNA]</scope>
    <source>
        <strain evidence="12">EF01-2</strain>
    </source>
</reference>
<name>A1WH46_VEREI</name>
<keyword evidence="5" id="KW-0460">Magnesium</keyword>
<evidence type="ECO:0000256" key="6">
    <source>
        <dbReference type="ARBA" id="ARBA00022918"/>
    </source>
</evidence>
<feature type="domain" description="Reverse transcriptase" evidence="10">
    <location>
        <begin position="56"/>
        <end position="303"/>
    </location>
</feature>
<dbReference type="eggNOG" id="COG3344">
    <property type="taxonomic scope" value="Bacteria"/>
</dbReference>
<dbReference type="GO" id="GO:0003723">
    <property type="term" value="F:RNA binding"/>
    <property type="evidence" value="ECO:0007669"/>
    <property type="project" value="InterPro"/>
</dbReference>
<evidence type="ECO:0000259" key="10">
    <source>
        <dbReference type="PROSITE" id="PS50878"/>
    </source>
</evidence>
<dbReference type="Proteomes" id="UP000000374">
    <property type="component" value="Chromosome"/>
</dbReference>
<dbReference type="InterPro" id="IPR051083">
    <property type="entry name" value="GrpII_Intron_Splice-Mob/Def"/>
</dbReference>
<keyword evidence="12" id="KW-1185">Reference proteome</keyword>
<dbReference type="GO" id="GO:0046872">
    <property type="term" value="F:metal ion binding"/>
    <property type="evidence" value="ECO:0007669"/>
    <property type="project" value="UniProtKB-KW"/>
</dbReference>
<dbReference type="RefSeq" id="WP_011808964.1">
    <property type="nucleotide sequence ID" value="NC_008786.1"/>
</dbReference>
<dbReference type="Pfam" id="PF00078">
    <property type="entry name" value="RVT_1"/>
    <property type="match status" value="1"/>
</dbReference>
<dbReference type="PRINTS" id="PR00866">
    <property type="entry name" value="RNADNAPOLMS"/>
</dbReference>
<keyword evidence="6 11" id="KW-0695">RNA-directed DNA polymerase</keyword>
<dbReference type="SUPFAM" id="SSF56672">
    <property type="entry name" value="DNA/RNA polymerases"/>
    <property type="match status" value="1"/>
</dbReference>
<dbReference type="InterPro" id="IPR043502">
    <property type="entry name" value="DNA/RNA_pol_sf"/>
</dbReference>
<dbReference type="KEGG" id="vei:Veis_1181"/>
<dbReference type="GO" id="GO:0003964">
    <property type="term" value="F:RNA-directed DNA polymerase activity"/>
    <property type="evidence" value="ECO:0007669"/>
    <property type="project" value="UniProtKB-KW"/>
</dbReference>
<keyword evidence="2" id="KW-0808">Transferase</keyword>
<evidence type="ECO:0000256" key="5">
    <source>
        <dbReference type="ARBA" id="ARBA00022842"/>
    </source>
</evidence>
<dbReference type="AlphaFoldDB" id="A1WH46"/>
<comment type="catalytic activity">
    <reaction evidence="9">
        <text>DNA(n) + a 2'-deoxyribonucleoside 5'-triphosphate = DNA(n+1) + diphosphate</text>
        <dbReference type="Rhea" id="RHEA:22508"/>
        <dbReference type="Rhea" id="RHEA-COMP:17339"/>
        <dbReference type="Rhea" id="RHEA-COMP:17340"/>
        <dbReference type="ChEBI" id="CHEBI:33019"/>
        <dbReference type="ChEBI" id="CHEBI:61560"/>
        <dbReference type="ChEBI" id="CHEBI:173112"/>
        <dbReference type="EC" id="2.7.7.49"/>
    </reaction>
</comment>
<accession>A1WH46</accession>
<keyword evidence="7" id="KW-0051">Antiviral defense</keyword>
<dbReference type="OrthoDB" id="7055795at2"/>
<protein>
    <recommendedName>
        <fullName evidence="1">RNA-directed DNA polymerase</fullName>
        <ecNumber evidence="1">2.7.7.49</ecNumber>
    </recommendedName>
</protein>
<sequence>MEAWSVHHLSQKAEPILGQAAADDLKTYALRLRQAGLPVIFSLGHLSRITGVDYSLLRATVERRRESANYRMFAIKKRSGGRRHIHAVTGELFKAHQFINTEILQKLEPHVASFAFHADGGIRTCASEHCGAQWLFQFDLANFFYSVNEADVYGVFVGLGYRPLLAFEMARICTTTRLPKHLLPHLWTHRSHKSHGYQFYADRSGAMGVLPQGAPTSPMLSNLVARRLDEKLTEFSTQYGFVYTRYADDLTLSCGGNLPRGMAIGNLHRKVTGIIRKNGFRENLDKTRIAGPGSKKVVLGLLVDGEGPRISKETFKRIDRHLHASEKYGLPDVAKHEKFDSPSGFYNHLAGLIAFVKDVDKVRWEEFHARFSRLQSPMNSSA</sequence>
<dbReference type="PROSITE" id="PS50878">
    <property type="entry name" value="RT_POL"/>
    <property type="match status" value="1"/>
</dbReference>
<keyword evidence="4" id="KW-0479">Metal-binding</keyword>